<dbReference type="CDD" id="cd02440">
    <property type="entry name" value="AdoMet_MTases"/>
    <property type="match status" value="1"/>
</dbReference>
<feature type="domain" description="Methyltransferase type 11" evidence="1">
    <location>
        <begin position="53"/>
        <end position="146"/>
    </location>
</feature>
<gene>
    <name evidence="2" type="ORF">KL86DPRO_70065</name>
</gene>
<dbReference type="SUPFAM" id="SSF53335">
    <property type="entry name" value="S-adenosyl-L-methionine-dependent methyltransferases"/>
    <property type="match status" value="1"/>
</dbReference>
<protein>
    <recommendedName>
        <fullName evidence="1">Methyltransferase type 11 domain-containing protein</fullName>
    </recommendedName>
</protein>
<dbReference type="PANTHER" id="PTHR43861:SF1">
    <property type="entry name" value="TRANS-ACONITATE 2-METHYLTRANSFERASE"/>
    <property type="match status" value="1"/>
</dbReference>
<dbReference type="InterPro" id="IPR013216">
    <property type="entry name" value="Methyltransf_11"/>
</dbReference>
<sequence>MAESPYKNSSLYDARTISVPAEAIADGPSYMDRLLYDRVSAVRKYRVHGGTVVDIGCATGEALRVFDGFAVKIGVDFSQRYLVEASQRNKAKGSTGYFVTGDVTALPLADQICDVVYSFSTLYYITDVLGTYRNIFRILRPGGVAVLDVGNIQSLNAICCRRYKIDDGYAALECPRINDTLSALLESGFEILEHRSFQLLPLWAAKPRLLWPLLHPKWNSLMKIRIMGKMIDEWISSLPGLKRFAFRHLVVCRRPKPFGG</sequence>
<evidence type="ECO:0000259" key="1">
    <source>
        <dbReference type="Pfam" id="PF08241"/>
    </source>
</evidence>
<organism evidence="2">
    <name type="scientific">uncultured delta proteobacterium</name>
    <dbReference type="NCBI Taxonomy" id="34034"/>
    <lineage>
        <taxon>Bacteria</taxon>
        <taxon>Deltaproteobacteria</taxon>
        <taxon>environmental samples</taxon>
    </lineage>
</organism>
<dbReference type="GO" id="GO:0008757">
    <property type="term" value="F:S-adenosylmethionine-dependent methyltransferase activity"/>
    <property type="evidence" value="ECO:0007669"/>
    <property type="project" value="InterPro"/>
</dbReference>
<dbReference type="AlphaFoldDB" id="A0A212KGJ2"/>
<dbReference type="InterPro" id="IPR029063">
    <property type="entry name" value="SAM-dependent_MTases_sf"/>
</dbReference>
<reference evidence="2" key="1">
    <citation type="submission" date="2016-04" db="EMBL/GenBank/DDBJ databases">
        <authorList>
            <person name="Evans L.H."/>
            <person name="Alamgir A."/>
            <person name="Owens N."/>
            <person name="Weber N.D."/>
            <person name="Virtaneva K."/>
            <person name="Barbian K."/>
            <person name="Babar A."/>
            <person name="Rosenke K."/>
        </authorList>
    </citation>
    <scope>NUCLEOTIDE SEQUENCE</scope>
    <source>
        <strain evidence="2">86</strain>
    </source>
</reference>
<accession>A0A212KGJ2</accession>
<dbReference type="Pfam" id="PF08241">
    <property type="entry name" value="Methyltransf_11"/>
    <property type="match status" value="1"/>
</dbReference>
<proteinExistence type="predicted"/>
<dbReference type="PANTHER" id="PTHR43861">
    <property type="entry name" value="TRANS-ACONITATE 2-METHYLTRANSFERASE-RELATED"/>
    <property type="match status" value="1"/>
</dbReference>
<name>A0A212KGJ2_9DELT</name>
<dbReference type="EMBL" id="FLUQ01000007">
    <property type="protein sequence ID" value="SBW10854.1"/>
    <property type="molecule type" value="Genomic_DNA"/>
</dbReference>
<evidence type="ECO:0000313" key="2">
    <source>
        <dbReference type="EMBL" id="SBW10854.1"/>
    </source>
</evidence>
<dbReference type="Gene3D" id="3.40.50.150">
    <property type="entry name" value="Vaccinia Virus protein VP39"/>
    <property type="match status" value="1"/>
</dbReference>